<dbReference type="InterPro" id="IPR002182">
    <property type="entry name" value="NB-ARC"/>
</dbReference>
<organism evidence="8">
    <name type="scientific">Oryza sativa subsp. japonica</name>
    <name type="common">Rice</name>
    <dbReference type="NCBI Taxonomy" id="39947"/>
    <lineage>
        <taxon>Eukaryota</taxon>
        <taxon>Viridiplantae</taxon>
        <taxon>Streptophyta</taxon>
        <taxon>Embryophyta</taxon>
        <taxon>Tracheophyta</taxon>
        <taxon>Spermatophyta</taxon>
        <taxon>Magnoliopsida</taxon>
        <taxon>Liliopsida</taxon>
        <taxon>Poales</taxon>
        <taxon>Poaceae</taxon>
        <taxon>BOP clade</taxon>
        <taxon>Oryzoideae</taxon>
        <taxon>Oryzeae</taxon>
        <taxon>Oryzinae</taxon>
        <taxon>Oryza</taxon>
        <taxon>Oryza sativa</taxon>
    </lineage>
</organism>
<dbReference type="PRINTS" id="PR00364">
    <property type="entry name" value="DISEASERSIST"/>
</dbReference>
<evidence type="ECO:0000259" key="5">
    <source>
        <dbReference type="Pfam" id="PF00931"/>
    </source>
</evidence>
<keyword evidence="3" id="KW-0175">Coiled coil</keyword>
<keyword evidence="1" id="KW-0433">Leucine-rich repeat</keyword>
<dbReference type="EMBL" id="CM000143">
    <property type="protein sequence ID" value="EEE65965.1"/>
    <property type="molecule type" value="Genomic_DNA"/>
</dbReference>
<dbReference type="InterPro" id="IPR056789">
    <property type="entry name" value="LRR_R13L1-DRL21"/>
</dbReference>
<evidence type="ECO:0000256" key="2">
    <source>
        <dbReference type="ARBA" id="ARBA00022821"/>
    </source>
</evidence>
<feature type="compositionally biased region" description="Low complexity" evidence="4">
    <location>
        <begin position="212"/>
        <end position="228"/>
    </location>
</feature>
<dbReference type="Gene3D" id="3.40.50.300">
    <property type="entry name" value="P-loop containing nucleotide triphosphate hydrolases"/>
    <property type="match status" value="1"/>
</dbReference>
<feature type="domain" description="NB-ARC" evidence="5">
    <location>
        <begin position="453"/>
        <end position="595"/>
    </location>
</feature>
<keyword evidence="2" id="KW-0611">Plant defense</keyword>
<dbReference type="PANTHER" id="PTHR36766">
    <property type="entry name" value="PLANT BROAD-SPECTRUM MILDEW RESISTANCE PROTEIN RPW8"/>
    <property type="match status" value="1"/>
</dbReference>
<dbReference type="SUPFAM" id="SSF52540">
    <property type="entry name" value="P-loop containing nucleoside triphosphate hydrolases"/>
    <property type="match status" value="1"/>
</dbReference>
<proteinExistence type="predicted"/>
<evidence type="ECO:0000259" key="7">
    <source>
        <dbReference type="Pfam" id="PF25019"/>
    </source>
</evidence>
<protein>
    <submittedName>
        <fullName evidence="8">Uncharacterized protein</fullName>
    </submittedName>
</protein>
<dbReference type="PANTHER" id="PTHR36766:SF40">
    <property type="entry name" value="DISEASE RESISTANCE PROTEIN RGA3"/>
    <property type="match status" value="1"/>
</dbReference>
<reference evidence="8" key="2">
    <citation type="submission" date="2008-12" db="EMBL/GenBank/DDBJ databases">
        <title>Improved gene annotation of the rice (Oryza sativa) genomes.</title>
        <authorList>
            <person name="Wang J."/>
            <person name="Li R."/>
            <person name="Fan W."/>
            <person name="Huang Q."/>
            <person name="Zhang J."/>
            <person name="Zhou Y."/>
            <person name="Hu Y."/>
            <person name="Zi S."/>
            <person name="Li J."/>
            <person name="Ni P."/>
            <person name="Zheng H."/>
            <person name="Zhang Y."/>
            <person name="Zhao M."/>
            <person name="Hao Q."/>
            <person name="McDermott J."/>
            <person name="Samudrala R."/>
            <person name="Kristiansen K."/>
            <person name="Wong G.K.-S."/>
        </authorList>
    </citation>
    <scope>NUCLEOTIDE SEQUENCE</scope>
</reference>
<feature type="region of interest" description="Disordered" evidence="4">
    <location>
        <begin position="296"/>
        <end position="330"/>
    </location>
</feature>
<feature type="domain" description="Disease resistance protein winged helix" evidence="6">
    <location>
        <begin position="628"/>
        <end position="672"/>
    </location>
</feature>
<reference evidence="8" key="1">
    <citation type="journal article" date="2005" name="PLoS Biol.">
        <title>The genomes of Oryza sativa: a history of duplications.</title>
        <authorList>
            <person name="Yu J."/>
            <person name="Wang J."/>
            <person name="Lin W."/>
            <person name="Li S."/>
            <person name="Li H."/>
            <person name="Zhou J."/>
            <person name="Ni P."/>
            <person name="Dong W."/>
            <person name="Hu S."/>
            <person name="Zeng C."/>
            <person name="Zhang J."/>
            <person name="Zhang Y."/>
            <person name="Li R."/>
            <person name="Xu Z."/>
            <person name="Li S."/>
            <person name="Li X."/>
            <person name="Zheng H."/>
            <person name="Cong L."/>
            <person name="Lin L."/>
            <person name="Yin J."/>
            <person name="Geng J."/>
            <person name="Li G."/>
            <person name="Shi J."/>
            <person name="Liu J."/>
            <person name="Lv H."/>
            <person name="Li J."/>
            <person name="Wang J."/>
            <person name="Deng Y."/>
            <person name="Ran L."/>
            <person name="Shi X."/>
            <person name="Wang X."/>
            <person name="Wu Q."/>
            <person name="Li C."/>
            <person name="Ren X."/>
            <person name="Wang J."/>
            <person name="Wang X."/>
            <person name="Li D."/>
            <person name="Liu D."/>
            <person name="Zhang X."/>
            <person name="Ji Z."/>
            <person name="Zhao W."/>
            <person name="Sun Y."/>
            <person name="Zhang Z."/>
            <person name="Bao J."/>
            <person name="Han Y."/>
            <person name="Dong L."/>
            <person name="Ji J."/>
            <person name="Chen P."/>
            <person name="Wu S."/>
            <person name="Liu J."/>
            <person name="Xiao Y."/>
            <person name="Bu D."/>
            <person name="Tan J."/>
            <person name="Yang L."/>
            <person name="Ye C."/>
            <person name="Zhang J."/>
            <person name="Xu J."/>
            <person name="Zhou Y."/>
            <person name="Yu Y."/>
            <person name="Zhang B."/>
            <person name="Zhuang S."/>
            <person name="Wei H."/>
            <person name="Liu B."/>
            <person name="Lei M."/>
            <person name="Yu H."/>
            <person name="Li Y."/>
            <person name="Xu H."/>
            <person name="Wei S."/>
            <person name="He X."/>
            <person name="Fang L."/>
            <person name="Zhang Z."/>
            <person name="Zhang Y."/>
            <person name="Huang X."/>
            <person name="Su Z."/>
            <person name="Tong W."/>
            <person name="Li J."/>
            <person name="Tong Z."/>
            <person name="Li S."/>
            <person name="Ye J."/>
            <person name="Wang L."/>
            <person name="Fang L."/>
            <person name="Lei T."/>
            <person name="Chen C."/>
            <person name="Chen H."/>
            <person name="Xu Z."/>
            <person name="Li H."/>
            <person name="Huang H."/>
            <person name="Zhang F."/>
            <person name="Xu H."/>
            <person name="Li N."/>
            <person name="Zhao C."/>
            <person name="Li S."/>
            <person name="Dong L."/>
            <person name="Huang Y."/>
            <person name="Li L."/>
            <person name="Xi Y."/>
            <person name="Qi Q."/>
            <person name="Li W."/>
            <person name="Zhang B."/>
            <person name="Hu W."/>
            <person name="Zhang Y."/>
            <person name="Tian X."/>
            <person name="Jiao Y."/>
            <person name="Liang X."/>
            <person name="Jin J."/>
            <person name="Gao L."/>
            <person name="Zheng W."/>
            <person name="Hao B."/>
            <person name="Liu S."/>
            <person name="Wang W."/>
            <person name="Yuan L."/>
            <person name="Cao M."/>
            <person name="McDermott J."/>
            <person name="Samudrala R."/>
            <person name="Wang J."/>
            <person name="Wong G.K."/>
            <person name="Yang H."/>
        </authorList>
    </citation>
    <scope>NUCLEOTIDE SEQUENCE [LARGE SCALE GENOMIC DNA]</scope>
</reference>
<dbReference type="InterPro" id="IPR027417">
    <property type="entry name" value="P-loop_NTPase"/>
</dbReference>
<evidence type="ECO:0000313" key="8">
    <source>
        <dbReference type="EMBL" id="EEE65965.1"/>
    </source>
</evidence>
<dbReference type="Pfam" id="PF25019">
    <property type="entry name" value="LRR_R13L1-DRL21"/>
    <property type="match status" value="1"/>
</dbReference>
<feature type="coiled-coil region" evidence="3">
    <location>
        <begin position="1502"/>
        <end position="1529"/>
    </location>
</feature>
<feature type="compositionally biased region" description="Basic and acidic residues" evidence="4">
    <location>
        <begin position="296"/>
        <end position="309"/>
    </location>
</feature>
<name>B9FU03_ORYSJ</name>
<feature type="domain" description="R13L1/DRL21-like LRR repeat region" evidence="7">
    <location>
        <begin position="852"/>
        <end position="964"/>
    </location>
</feature>
<dbReference type="Gene3D" id="3.80.10.10">
    <property type="entry name" value="Ribonuclease Inhibitor"/>
    <property type="match status" value="3"/>
</dbReference>
<dbReference type="SUPFAM" id="SSF52058">
    <property type="entry name" value="L domain-like"/>
    <property type="match status" value="2"/>
</dbReference>
<evidence type="ECO:0000259" key="6">
    <source>
        <dbReference type="Pfam" id="PF23559"/>
    </source>
</evidence>
<gene>
    <name evidence="8" type="ORF">OsJ_21856</name>
</gene>
<evidence type="ECO:0000256" key="1">
    <source>
        <dbReference type="ARBA" id="ARBA00022614"/>
    </source>
</evidence>
<dbReference type="Proteomes" id="UP000007752">
    <property type="component" value="Chromosome 6"/>
</dbReference>
<feature type="region of interest" description="Disordered" evidence="4">
    <location>
        <begin position="1226"/>
        <end position="1246"/>
    </location>
</feature>
<evidence type="ECO:0000256" key="4">
    <source>
        <dbReference type="SAM" id="MobiDB-lite"/>
    </source>
</evidence>
<accession>B9FU03</accession>
<dbReference type="InterPro" id="IPR058922">
    <property type="entry name" value="WHD_DRP"/>
</dbReference>
<feature type="region of interest" description="Disordered" evidence="4">
    <location>
        <begin position="135"/>
        <end position="232"/>
    </location>
</feature>
<dbReference type="GO" id="GO:0043531">
    <property type="term" value="F:ADP binding"/>
    <property type="evidence" value="ECO:0007669"/>
    <property type="project" value="InterPro"/>
</dbReference>
<sequence>MDNAWSNRSLAAVLLHKRLIYCETTLLVSNREGGSIAALKAGKICTVQTSFVYLPQKQLKPEDEQKILGYAAQREGAGIEQALACWLAVASGAQTWTISNEANRCRCRHPVQCQGGLSFIRVKPGIVDDRSSDILRSPAAQSPAPGGRSSDGVGGRERGAAGGQQGAEPAVRRVRGGVGGQQGARPQRRRRQDGAAVRAGDARQRPWHRRQGGPQPRAEAAAPGAAWPRPRRVDAEDVLDELDYFRIQDELDGTCEAADEHAKGCVVHNLFLNTRHTALSVASNLVLLPCAGDDHPDADGRRSGEDKNRQIGSSCAGGGQVMNRQIGSSPSRTLHAAADEEAVASNCCMHKLSPSARGNTHHIGSQFLRCTCSCGRVLQREDTMKTPKLKFDRVDLSQRMKRIVEQLKPLCAKVSTILNLELLESNRSIGQYIAMSLNAEFSKKPGHAPVLPSGGIGKTTLAQYIYKEVHNYFDVTVWVCVTPNFNVYRLKEDIAKSIPQLKDEKNSGPHDLIVQSLGSKFLLVLDDMWNCGHEDEWKYLLASLKKGQTKGNIILVTTHFLAVVEMVKTIDSPIQLKGLDPQEFWELFKASVFGDEKSANDHANLLETGKMISKKSEGFPFGSENSWEDQNKKIEDIGLSRLNDLVSYGFFEKHVEDGSSYYVMHDLLHELALKVSSYECLTICSSNVKSIQILPSIRHLSIVVDDMDVNDRVTFENIKKDFITLSKRLDVGKLHSLMLFGQYHGSFITPFSDLLRKARALRIVLLSMPSYAIVKLSLPNIISRFYHLRILDVRQCKGHFGLPRDMNNLVKLRHFVVQDDKLYSDIANVGKIKCLQELRRFEVKRQVKAFALSQIGQLDELKGSLGIYDLENAKAAEEAKLLNKSHLHKLILDWNVNHSTKDYSQEEHILENLRPHSNLRELHIQGHGGTTCPSWLGPNLSIKGLQSLCINGVCWDKFPPLGGLWLVNKHGEKFLACASGRSFQYLKRLELVAIPRLAKWAGNDACCVLSLLEEFIVRECPELIELPFSHSTCPWSRQEMNLSQFSRLQNLEIAKCPKLLPLSPLPWTSSPCHVLIKEVGSHFHLLDYQRNNQSEQGLQIEGKDGPLDSTFWKLLALSNLTELRELKMKKCPPLPLKHLKLLSALRRLSITDSGIALLPTDCESTVTYHFLVEQLEIYECSASGIEMTQLLSYFPKLMNLRIEKCQKITGLGVAGQEMMATLASPPSLSYNKSEDAQIGNDQQQPRGDNGIASVVTGLLLLPHQLQNLDIRHCSKLILQLDSFVGDTTRNLIRGVGGGLQYLRSLQSLCIKHCPNFLSSYSPSLSCFPFPSSLQDLAIIDCVRGMETLVQNLSSLTRLSIWDFGDLRSGSMCSLLTQGHLRVLAVHKTPEFFVGSKPSGLQQLYMDDIVGVFVEPTCRLLSSSLTKLSLSMNHKVERFTKEQNMALQLLSSLEVLIFVQCSKLQSLPAGLHRLTSLKRLEIAYCPNIHSLPKGCFPSSLEVLHVYESQSEELKRQCRKLKGTIAIIEDEDYLELVTNTHLFDLAQFTFCLAQH</sequence>
<evidence type="ECO:0000256" key="3">
    <source>
        <dbReference type="SAM" id="Coils"/>
    </source>
</evidence>
<dbReference type="InterPro" id="IPR032675">
    <property type="entry name" value="LRR_dom_sf"/>
</dbReference>
<dbReference type="Pfam" id="PF23559">
    <property type="entry name" value="WHD_DRP"/>
    <property type="match status" value="1"/>
</dbReference>
<dbReference type="Pfam" id="PF00931">
    <property type="entry name" value="NB-ARC"/>
    <property type="match status" value="1"/>
</dbReference>